<dbReference type="Proteomes" id="UP000708208">
    <property type="component" value="Unassembled WGS sequence"/>
</dbReference>
<dbReference type="EMBL" id="CAJVCH010530071">
    <property type="protein sequence ID" value="CAG7823616.1"/>
    <property type="molecule type" value="Genomic_DNA"/>
</dbReference>
<reference evidence="1" key="1">
    <citation type="submission" date="2021-06" db="EMBL/GenBank/DDBJ databases">
        <authorList>
            <person name="Hodson N. C."/>
            <person name="Mongue J. A."/>
            <person name="Jaron S. K."/>
        </authorList>
    </citation>
    <scope>NUCLEOTIDE SEQUENCE</scope>
</reference>
<gene>
    <name evidence="1" type="ORF">AFUS01_LOCUS33820</name>
</gene>
<proteinExistence type="predicted"/>
<keyword evidence="2" id="KW-1185">Reference proteome</keyword>
<organism evidence="1 2">
    <name type="scientific">Allacma fusca</name>
    <dbReference type="NCBI Taxonomy" id="39272"/>
    <lineage>
        <taxon>Eukaryota</taxon>
        <taxon>Metazoa</taxon>
        <taxon>Ecdysozoa</taxon>
        <taxon>Arthropoda</taxon>
        <taxon>Hexapoda</taxon>
        <taxon>Collembola</taxon>
        <taxon>Symphypleona</taxon>
        <taxon>Sminthuridae</taxon>
        <taxon>Allacma</taxon>
    </lineage>
</organism>
<evidence type="ECO:0000313" key="2">
    <source>
        <dbReference type="Proteomes" id="UP000708208"/>
    </source>
</evidence>
<protein>
    <submittedName>
        <fullName evidence="1">Uncharacterized protein</fullName>
    </submittedName>
</protein>
<dbReference type="AlphaFoldDB" id="A0A8J2PQF4"/>
<comment type="caution">
    <text evidence="1">The sequence shown here is derived from an EMBL/GenBank/DDBJ whole genome shotgun (WGS) entry which is preliminary data.</text>
</comment>
<name>A0A8J2PQF4_9HEXA</name>
<accession>A0A8J2PQF4</accession>
<sequence length="169" mass="18857">MINSTQKYLYISRDLSFTKILKGDPTITNSSVSAAYGDTCVLTDFNDPNVLTVCDTLNTHLVCYRDNKCACLDVPRLLIEFVGSIPWELALQITILRNTMENMGLIFFSSYLEPSINRCVLKETSTCLREQVSLEDLLGPIPGIDQISRSVFNLKCAPAFTCNQIEGTD</sequence>
<evidence type="ECO:0000313" key="1">
    <source>
        <dbReference type="EMBL" id="CAG7823616.1"/>
    </source>
</evidence>